<dbReference type="Proteomes" id="UP000186922">
    <property type="component" value="Unassembled WGS sequence"/>
</dbReference>
<evidence type="ECO:0000256" key="1">
    <source>
        <dbReference type="SAM" id="MobiDB-lite"/>
    </source>
</evidence>
<organism evidence="3 4">
    <name type="scientific">Ramazzottius varieornatus</name>
    <name type="common">Water bear</name>
    <name type="synonym">Tardigrade</name>
    <dbReference type="NCBI Taxonomy" id="947166"/>
    <lineage>
        <taxon>Eukaryota</taxon>
        <taxon>Metazoa</taxon>
        <taxon>Ecdysozoa</taxon>
        <taxon>Tardigrada</taxon>
        <taxon>Eutardigrada</taxon>
        <taxon>Parachela</taxon>
        <taxon>Hypsibioidea</taxon>
        <taxon>Ramazzottiidae</taxon>
        <taxon>Ramazzottius</taxon>
    </lineage>
</organism>
<dbReference type="Pfam" id="PF15013">
    <property type="entry name" value="CCSMST1"/>
    <property type="match status" value="1"/>
</dbReference>
<proteinExistence type="predicted"/>
<dbReference type="EMBL" id="BDGG01000005">
    <property type="protein sequence ID" value="GAU99751.1"/>
    <property type="molecule type" value="Genomic_DNA"/>
</dbReference>
<evidence type="ECO:0000256" key="2">
    <source>
        <dbReference type="SAM" id="Phobius"/>
    </source>
</evidence>
<feature type="transmembrane region" description="Helical" evidence="2">
    <location>
        <begin position="95"/>
        <end position="114"/>
    </location>
</feature>
<dbReference type="PANTHER" id="PTHR35268:SF1">
    <property type="entry name" value="UBIQUINOL-CYTOCHROME-C REDUCTASE COMPLEX ASSEMBLY FACTOR 4"/>
    <property type="match status" value="1"/>
</dbReference>
<name>A0A1D1VDL9_RAMVA</name>
<keyword evidence="2" id="KW-1133">Transmembrane helix</keyword>
<keyword evidence="2" id="KW-0812">Transmembrane</keyword>
<evidence type="ECO:0000313" key="3">
    <source>
        <dbReference type="EMBL" id="GAU99751.1"/>
    </source>
</evidence>
<accession>A0A1D1VDL9</accession>
<dbReference type="AlphaFoldDB" id="A0A1D1VDL9"/>
<reference evidence="3 4" key="1">
    <citation type="journal article" date="2016" name="Nat. Commun.">
        <title>Extremotolerant tardigrade genome and improved radiotolerance of human cultured cells by tardigrade-unique protein.</title>
        <authorList>
            <person name="Hashimoto T."/>
            <person name="Horikawa D.D."/>
            <person name="Saito Y."/>
            <person name="Kuwahara H."/>
            <person name="Kozuka-Hata H."/>
            <person name="Shin-I T."/>
            <person name="Minakuchi Y."/>
            <person name="Ohishi K."/>
            <person name="Motoyama A."/>
            <person name="Aizu T."/>
            <person name="Enomoto A."/>
            <person name="Kondo K."/>
            <person name="Tanaka S."/>
            <person name="Hara Y."/>
            <person name="Koshikawa S."/>
            <person name="Sagara H."/>
            <person name="Miura T."/>
            <person name="Yokobori S."/>
            <person name="Miyagawa K."/>
            <person name="Suzuki Y."/>
            <person name="Kubo T."/>
            <person name="Oyama M."/>
            <person name="Kohara Y."/>
            <person name="Fujiyama A."/>
            <person name="Arakawa K."/>
            <person name="Katayama T."/>
            <person name="Toyoda A."/>
            <person name="Kunieda T."/>
        </authorList>
    </citation>
    <scope>NUCLEOTIDE SEQUENCE [LARGE SCALE GENOMIC DNA]</scope>
    <source>
        <strain evidence="3 4">YOKOZUNA-1</strain>
    </source>
</reference>
<comment type="caution">
    <text evidence="3">The sequence shown here is derived from an EMBL/GenBank/DDBJ whole genome shotgun (WGS) entry which is preliminary data.</text>
</comment>
<dbReference type="InterPro" id="IPR029160">
    <property type="entry name" value="UQCC4"/>
</dbReference>
<protein>
    <submittedName>
        <fullName evidence="3">Uncharacterized protein</fullName>
    </submittedName>
</protein>
<feature type="region of interest" description="Disordered" evidence="1">
    <location>
        <begin position="168"/>
        <end position="204"/>
    </location>
</feature>
<gene>
    <name evidence="3" type="primary">RvY_10705-1</name>
    <name evidence="3" type="synonym">RvY_10705.1</name>
    <name evidence="3" type="ORF">RvY_10705</name>
</gene>
<evidence type="ECO:0000313" key="4">
    <source>
        <dbReference type="Proteomes" id="UP000186922"/>
    </source>
</evidence>
<feature type="transmembrane region" description="Helical" evidence="2">
    <location>
        <begin position="20"/>
        <end position="41"/>
    </location>
</feature>
<sequence>MSYLLYRCGFVQRISRRRVVAPFGTLLQSGIPISASFHPVALLSTSPSRRAFAKKEPIKYSEVVDEEDKPIQYSSSKAFKHRVLNLEEDDIHAVISRRVIFSSLLVFMFYFFYLRDENDVDRQMKLPLWEKIPGLERQTLQALIQHKREKGMDASVEQARLRQVIKEEQEGHGASFRKFEQPPPVVKEVGPLTSRTAPEGGASR</sequence>
<keyword evidence="2" id="KW-0472">Membrane</keyword>
<keyword evidence="4" id="KW-1185">Reference proteome</keyword>
<dbReference type="OrthoDB" id="5783753at2759"/>
<dbReference type="PANTHER" id="PTHR35268">
    <property type="entry name" value="PROTEIN CCSMST1"/>
    <property type="match status" value="1"/>
</dbReference>